<feature type="domain" description="NADH:quinone oxidoreductase/Mrp antiporter transmembrane" evidence="9">
    <location>
        <begin position="120"/>
        <end position="409"/>
    </location>
</feature>
<feature type="transmembrane region" description="Helical" evidence="8">
    <location>
        <begin position="68"/>
        <end position="91"/>
    </location>
</feature>
<dbReference type="PRINTS" id="PR01434">
    <property type="entry name" value="NADHDHGNASE5"/>
</dbReference>
<evidence type="ECO:0000256" key="1">
    <source>
        <dbReference type="ARBA" id="ARBA00004651"/>
    </source>
</evidence>
<evidence type="ECO:0000256" key="3">
    <source>
        <dbReference type="ARBA" id="ARBA00022692"/>
    </source>
</evidence>
<gene>
    <name evidence="10" type="ordered locus">Ppro_0588</name>
</gene>
<organism evidence="10 11">
    <name type="scientific">Pelobacter propionicus (strain DSM 2379 / NBRC 103807 / OttBd1)</name>
    <dbReference type="NCBI Taxonomy" id="338966"/>
    <lineage>
        <taxon>Bacteria</taxon>
        <taxon>Pseudomonadati</taxon>
        <taxon>Thermodesulfobacteriota</taxon>
        <taxon>Desulfuromonadia</taxon>
        <taxon>Desulfuromonadales</taxon>
        <taxon>Desulfuromonadaceae</taxon>
        <taxon>Pelobacter</taxon>
    </lineage>
</organism>
<sequence>MMITMMFLVIGIPVVCGLGALILPRGVREALSFAGATLNLVICGRLFGQEGTLSLPWGGFGILFELRLYHFSSFILIAAAGFGFLISLYSLHFMKNREKGNQFYAYLLISLGMVNGAVLADNLVLMLFFWEGLLGTIFGLIAIGNREAFRSGVKAFILIGVSDVLMMVGIMMTGYLAGTLTISKIHQLPLDSPFAITAFILLAIGATSKAGCLPFHSWIPDAAVDAPLPFMALMPAALEKLLGIYFLARITLDLFALRHGSGMSMAMMTVGVVTILVAVMMALIQKDYKRLLSYHAISQVGYMILGIGTAVPVGIVGGLFHMINHAMYKSCLFLTGGSVEAQAGTTDLRKLGGIARRMPVTFTCFIVAAAAISGVPPFNGFFSKELIYDGALECHWIFYAGALLGSFLTGASFLKLGHAAFLGKNEYLSSRVKEAPLTMLVPMIVIAAGCVLFGVANQLPLDTLIVPIIGPQMAAGHHFAGFPENTFLVIMTITVLLASWFNHQFGVSRTGKGAGACDHIHHAPLLHAIYDRAERREFDPYDRGMQVINLISRVSWGIDRGIDRLYNVLVVGISQSLSRTVGEMHNGSFATYVVWASVGGALVCMYMNA</sequence>
<dbReference type="STRING" id="338966.Ppro_0588"/>
<feature type="transmembrane region" description="Helical" evidence="8">
    <location>
        <begin position="358"/>
        <end position="376"/>
    </location>
</feature>
<keyword evidence="11" id="KW-1185">Reference proteome</keyword>
<name>A1ALJ9_PELPD</name>
<keyword evidence="4 8" id="KW-1133">Transmembrane helix</keyword>
<dbReference type="PANTHER" id="PTHR42682">
    <property type="entry name" value="HYDROGENASE-4 COMPONENT F"/>
    <property type="match status" value="1"/>
</dbReference>
<dbReference type="InterPro" id="IPR052175">
    <property type="entry name" value="ComplexI-like_HydComp"/>
</dbReference>
<dbReference type="InterPro" id="IPR001750">
    <property type="entry name" value="ND/Mrp_TM"/>
</dbReference>
<keyword evidence="3 7" id="KW-0812">Transmembrane</keyword>
<evidence type="ECO:0000256" key="4">
    <source>
        <dbReference type="ARBA" id="ARBA00022989"/>
    </source>
</evidence>
<keyword evidence="6 8" id="KW-0472">Membrane</keyword>
<evidence type="ECO:0000256" key="5">
    <source>
        <dbReference type="ARBA" id="ARBA00023002"/>
    </source>
</evidence>
<dbReference type="AlphaFoldDB" id="A1ALJ9"/>
<feature type="transmembrane region" description="Helical" evidence="8">
    <location>
        <begin position="103"/>
        <end position="120"/>
    </location>
</feature>
<feature type="transmembrane region" description="Helical" evidence="8">
    <location>
        <begin position="437"/>
        <end position="456"/>
    </location>
</feature>
<comment type="subcellular location">
    <subcellularLocation>
        <location evidence="1">Cell membrane</location>
        <topology evidence="1">Multi-pass membrane protein</topology>
    </subcellularLocation>
    <subcellularLocation>
        <location evidence="7">Membrane</location>
        <topology evidence="7">Multi-pass membrane protein</topology>
    </subcellularLocation>
</comment>
<feature type="transmembrane region" description="Helical" evidence="8">
    <location>
        <begin position="155"/>
        <end position="177"/>
    </location>
</feature>
<evidence type="ECO:0000259" key="9">
    <source>
        <dbReference type="Pfam" id="PF00361"/>
    </source>
</evidence>
<dbReference type="PANTHER" id="PTHR42682:SF4">
    <property type="entry name" value="NADH-UBIQUINONE_PLASTOQUINONE"/>
    <property type="match status" value="1"/>
</dbReference>
<feature type="transmembrane region" description="Helical" evidence="8">
    <location>
        <begin position="6"/>
        <end position="23"/>
    </location>
</feature>
<keyword evidence="2" id="KW-1003">Cell membrane</keyword>
<dbReference type="OrthoDB" id="9781596at2"/>
<dbReference type="GO" id="GO:0005886">
    <property type="term" value="C:plasma membrane"/>
    <property type="evidence" value="ECO:0007669"/>
    <property type="project" value="UniProtKB-SubCell"/>
</dbReference>
<feature type="transmembrane region" description="Helical" evidence="8">
    <location>
        <begin position="30"/>
        <end position="48"/>
    </location>
</feature>
<feature type="transmembrane region" description="Helical" evidence="8">
    <location>
        <begin position="396"/>
        <end position="416"/>
    </location>
</feature>
<feature type="transmembrane region" description="Helical" evidence="8">
    <location>
        <begin position="296"/>
        <end position="320"/>
    </location>
</feature>
<dbReference type="EC" id="1.6.99.5" evidence="10"/>
<dbReference type="EMBL" id="CP000482">
    <property type="protein sequence ID" value="ABK98219.1"/>
    <property type="molecule type" value="Genomic_DNA"/>
</dbReference>
<evidence type="ECO:0000256" key="6">
    <source>
        <dbReference type="ARBA" id="ARBA00023136"/>
    </source>
</evidence>
<accession>A1ALJ9</accession>
<evidence type="ECO:0000313" key="10">
    <source>
        <dbReference type="EMBL" id="ABK98219.1"/>
    </source>
</evidence>
<reference evidence="10 11" key="1">
    <citation type="submission" date="2006-10" db="EMBL/GenBank/DDBJ databases">
        <title>Complete sequence of chromosome of Pelobacter propionicus DSM 2379.</title>
        <authorList>
            <consortium name="US DOE Joint Genome Institute"/>
            <person name="Copeland A."/>
            <person name="Lucas S."/>
            <person name="Lapidus A."/>
            <person name="Barry K."/>
            <person name="Detter J.C."/>
            <person name="Glavina del Rio T."/>
            <person name="Hammon N."/>
            <person name="Israni S."/>
            <person name="Dalin E."/>
            <person name="Tice H."/>
            <person name="Pitluck S."/>
            <person name="Saunders E."/>
            <person name="Brettin T."/>
            <person name="Bruce D."/>
            <person name="Han C."/>
            <person name="Tapia R."/>
            <person name="Schmutz J."/>
            <person name="Larimer F."/>
            <person name="Land M."/>
            <person name="Hauser L."/>
            <person name="Kyrpides N."/>
            <person name="Kim E."/>
            <person name="Lovley D."/>
            <person name="Richardson P."/>
        </authorList>
    </citation>
    <scope>NUCLEOTIDE SEQUENCE [LARGE SCALE GENOMIC DNA]</scope>
    <source>
        <strain evidence="11">DSM 2379 / NBRC 103807 / OttBd1</strain>
    </source>
</reference>
<feature type="transmembrane region" description="Helical" evidence="8">
    <location>
        <begin position="264"/>
        <end position="284"/>
    </location>
</feature>
<dbReference type="eggNOG" id="COG1009">
    <property type="taxonomic scope" value="Bacteria"/>
</dbReference>
<evidence type="ECO:0000256" key="8">
    <source>
        <dbReference type="SAM" id="Phobius"/>
    </source>
</evidence>
<dbReference type="Proteomes" id="UP000006732">
    <property type="component" value="Chromosome"/>
</dbReference>
<dbReference type="HOGENOM" id="CLU_007100_9_5_7"/>
<keyword evidence="5 10" id="KW-0560">Oxidoreductase</keyword>
<dbReference type="Pfam" id="PF00361">
    <property type="entry name" value="Proton_antipo_M"/>
    <property type="match status" value="1"/>
</dbReference>
<evidence type="ECO:0000313" key="11">
    <source>
        <dbReference type="Proteomes" id="UP000006732"/>
    </source>
</evidence>
<feature type="transmembrane region" description="Helical" evidence="8">
    <location>
        <begin position="126"/>
        <end position="143"/>
    </location>
</feature>
<proteinExistence type="predicted"/>
<dbReference type="RefSeq" id="WP_011734532.1">
    <property type="nucleotide sequence ID" value="NC_008609.1"/>
</dbReference>
<evidence type="ECO:0000256" key="7">
    <source>
        <dbReference type="RuleBase" id="RU000320"/>
    </source>
</evidence>
<protein>
    <submittedName>
        <fullName evidence="10">NADH dehydrogenase (Quinone)</fullName>
        <ecNumber evidence="10">1.6.99.5</ecNumber>
    </submittedName>
</protein>
<dbReference type="GO" id="GO:0016491">
    <property type="term" value="F:oxidoreductase activity"/>
    <property type="evidence" value="ECO:0007669"/>
    <property type="project" value="UniProtKB-KW"/>
</dbReference>
<dbReference type="KEGG" id="ppd:Ppro_0588"/>
<feature type="transmembrane region" description="Helical" evidence="8">
    <location>
        <begin position="486"/>
        <end position="502"/>
    </location>
</feature>
<evidence type="ECO:0000256" key="2">
    <source>
        <dbReference type="ARBA" id="ARBA00022475"/>
    </source>
</evidence>